<keyword evidence="3" id="KW-1185">Reference proteome</keyword>
<evidence type="ECO:0000313" key="2">
    <source>
        <dbReference type="EMBL" id="RCG25267.1"/>
    </source>
</evidence>
<dbReference type="RefSeq" id="WP_114013661.1">
    <property type="nucleotide sequence ID" value="NZ_QOIM01000018.1"/>
</dbReference>
<dbReference type="AlphaFoldDB" id="A0A367F6G0"/>
<protein>
    <submittedName>
        <fullName evidence="2">Uncharacterized protein</fullName>
    </submittedName>
</protein>
<reference evidence="2 3" key="1">
    <citation type="submission" date="2018-06" db="EMBL/GenBank/DDBJ databases">
        <title>Streptomyces reniochalinae sp. nov. and Streptomyces diacarnus sp. nov. from marine sponges.</title>
        <authorList>
            <person name="Li L."/>
        </authorList>
    </citation>
    <scope>NUCLEOTIDE SEQUENCE [LARGE SCALE GENOMIC DNA]</scope>
    <source>
        <strain evidence="2 3">LHW50302</strain>
    </source>
</reference>
<dbReference type="Proteomes" id="UP000253507">
    <property type="component" value="Unassembled WGS sequence"/>
</dbReference>
<proteinExistence type="predicted"/>
<evidence type="ECO:0000256" key="1">
    <source>
        <dbReference type="SAM" id="MobiDB-lite"/>
    </source>
</evidence>
<name>A0A367F6G0_9ACTN</name>
<dbReference type="OrthoDB" id="10010376at2"/>
<accession>A0A367F6G0</accession>
<organism evidence="2 3">
    <name type="scientific">Streptomyces reniochalinae</name>
    <dbReference type="NCBI Taxonomy" id="2250578"/>
    <lineage>
        <taxon>Bacteria</taxon>
        <taxon>Bacillati</taxon>
        <taxon>Actinomycetota</taxon>
        <taxon>Actinomycetes</taxon>
        <taxon>Kitasatosporales</taxon>
        <taxon>Streptomycetaceae</taxon>
        <taxon>Streptomyces</taxon>
    </lineage>
</organism>
<evidence type="ECO:0000313" key="3">
    <source>
        <dbReference type="Proteomes" id="UP000253507"/>
    </source>
</evidence>
<comment type="caution">
    <text evidence="2">The sequence shown here is derived from an EMBL/GenBank/DDBJ whole genome shotgun (WGS) entry which is preliminary data.</text>
</comment>
<dbReference type="EMBL" id="QOIM01000018">
    <property type="protein sequence ID" value="RCG25267.1"/>
    <property type="molecule type" value="Genomic_DNA"/>
</dbReference>
<gene>
    <name evidence="2" type="ORF">DQ392_01865</name>
</gene>
<sequence>MRTAYDAERGENYAEVQGKLTRFGNNASEWVSSKARGMLDVLQKRGKTFGKAGYKAALPTGTGMAKLISDDNPAVNQWANVVSADAGSLEAGYSLVDNARQTMQSGSGQRPAADGVSPVFRRPWTEGPSGQ</sequence>
<feature type="region of interest" description="Disordered" evidence="1">
    <location>
        <begin position="102"/>
        <end position="131"/>
    </location>
</feature>